<reference evidence="1 2" key="1">
    <citation type="journal article" date="2023" name="Genes (Basel)">
        <title>Chromosome-Level Genome Assembly and Circadian Gene Repertoire of the Patagonia Blennie Eleginops maclovinus-The Closest Ancestral Proxy of Antarctic Cryonotothenioids.</title>
        <authorList>
            <person name="Cheng C.C."/>
            <person name="Rivera-Colon A.G."/>
            <person name="Minhas B.F."/>
            <person name="Wilson L."/>
            <person name="Rayamajhi N."/>
            <person name="Vargas-Chacoff L."/>
            <person name="Catchen J.M."/>
        </authorList>
    </citation>
    <scope>NUCLEOTIDE SEQUENCE [LARGE SCALE GENOMIC DNA]</scope>
    <source>
        <strain evidence="1">JMC-PN-2008</strain>
    </source>
</reference>
<evidence type="ECO:0000313" key="1">
    <source>
        <dbReference type="EMBL" id="KAK5865187.1"/>
    </source>
</evidence>
<evidence type="ECO:0000313" key="2">
    <source>
        <dbReference type="Proteomes" id="UP001346869"/>
    </source>
</evidence>
<comment type="caution">
    <text evidence="1">The sequence shown here is derived from an EMBL/GenBank/DDBJ whole genome shotgun (WGS) entry which is preliminary data.</text>
</comment>
<name>A0AAN7XR12_ELEMC</name>
<gene>
    <name evidence="1" type="ORF">PBY51_016374</name>
</gene>
<protein>
    <submittedName>
        <fullName evidence="1">Uncharacterized protein</fullName>
    </submittedName>
</protein>
<dbReference type="EMBL" id="JAUZQC010000010">
    <property type="protein sequence ID" value="KAK5865187.1"/>
    <property type="molecule type" value="Genomic_DNA"/>
</dbReference>
<reference evidence="1 2" key="2">
    <citation type="journal article" date="2023" name="Mol. Biol. Evol.">
        <title>Genomics of Secondarily Temperate Adaptation in the Only Non-Antarctic Icefish.</title>
        <authorList>
            <person name="Rivera-Colon A.G."/>
            <person name="Rayamajhi N."/>
            <person name="Minhas B.F."/>
            <person name="Madrigal G."/>
            <person name="Bilyk K.T."/>
            <person name="Yoon V."/>
            <person name="Hune M."/>
            <person name="Gregory S."/>
            <person name="Cheng C.H.C."/>
            <person name="Catchen J.M."/>
        </authorList>
    </citation>
    <scope>NUCLEOTIDE SEQUENCE [LARGE SCALE GENOMIC DNA]</scope>
    <source>
        <strain evidence="1">JMC-PN-2008</strain>
    </source>
</reference>
<dbReference type="AlphaFoldDB" id="A0AAN7XR12"/>
<keyword evidence="2" id="KW-1185">Reference proteome</keyword>
<accession>A0AAN7XR12</accession>
<dbReference type="Proteomes" id="UP001346869">
    <property type="component" value="Unassembled WGS sequence"/>
</dbReference>
<sequence>MSIYALIKIYKVLFLCLSDEFLRISVQEGSTEGGAAGCVQPELEDSLTLMVGRSPGQFWRSVLGGGVEGMVLVALVSRFAGEQERSTL</sequence>
<proteinExistence type="predicted"/>
<organism evidence="1 2">
    <name type="scientific">Eleginops maclovinus</name>
    <name type="common">Patagonian blennie</name>
    <name type="synonym">Eleginus maclovinus</name>
    <dbReference type="NCBI Taxonomy" id="56733"/>
    <lineage>
        <taxon>Eukaryota</taxon>
        <taxon>Metazoa</taxon>
        <taxon>Chordata</taxon>
        <taxon>Craniata</taxon>
        <taxon>Vertebrata</taxon>
        <taxon>Euteleostomi</taxon>
        <taxon>Actinopterygii</taxon>
        <taxon>Neopterygii</taxon>
        <taxon>Teleostei</taxon>
        <taxon>Neoteleostei</taxon>
        <taxon>Acanthomorphata</taxon>
        <taxon>Eupercaria</taxon>
        <taxon>Perciformes</taxon>
        <taxon>Notothenioidei</taxon>
        <taxon>Eleginopidae</taxon>
        <taxon>Eleginops</taxon>
    </lineage>
</organism>